<proteinExistence type="predicted"/>
<protein>
    <submittedName>
        <fullName evidence="1">PqqD family protein</fullName>
    </submittedName>
</protein>
<comment type="caution">
    <text evidence="1">The sequence shown here is derived from an EMBL/GenBank/DDBJ whole genome shotgun (WGS) entry which is preliminary data.</text>
</comment>
<dbReference type="Pfam" id="PF05402">
    <property type="entry name" value="PqqD"/>
    <property type="match status" value="1"/>
</dbReference>
<organism evidence="1 2">
    <name type="scientific">Halorubrum ejinorense</name>
    <dbReference type="NCBI Taxonomy" id="425309"/>
    <lineage>
        <taxon>Archaea</taxon>
        <taxon>Methanobacteriati</taxon>
        <taxon>Methanobacteriota</taxon>
        <taxon>Stenosarchaea group</taxon>
        <taxon>Halobacteria</taxon>
        <taxon>Halobacteriales</taxon>
        <taxon>Haloferacaceae</taxon>
        <taxon>Halorubrum</taxon>
    </lineage>
</organism>
<dbReference type="RefSeq" id="WP_343777912.1">
    <property type="nucleotide sequence ID" value="NZ_BAAADQ010000006.1"/>
</dbReference>
<dbReference type="Gene3D" id="1.10.10.1150">
    <property type="entry name" value="Coenzyme PQQ synthesis protein D (PqqD)"/>
    <property type="match status" value="1"/>
</dbReference>
<dbReference type="EMBL" id="JBEDNW010000008">
    <property type="protein sequence ID" value="MEZ3168500.1"/>
    <property type="molecule type" value="Genomic_DNA"/>
</dbReference>
<evidence type="ECO:0000313" key="2">
    <source>
        <dbReference type="Proteomes" id="UP001567571"/>
    </source>
</evidence>
<dbReference type="InterPro" id="IPR041881">
    <property type="entry name" value="PqqD_sf"/>
</dbReference>
<keyword evidence="2" id="KW-1185">Reference proteome</keyword>
<dbReference type="Proteomes" id="UP001567571">
    <property type="component" value="Unassembled WGS sequence"/>
</dbReference>
<dbReference type="InterPro" id="IPR008792">
    <property type="entry name" value="PQQD"/>
</dbReference>
<gene>
    <name evidence="1" type="ORF">ABNG02_14340</name>
</gene>
<name>A0ABV4IPM9_9EURY</name>
<sequence>MSSNTLPTSTTAVAVESALSTTIDGETVILHQDIGKYYGLNEVATFVWELLEEPRSVEELCRTVAENYDVEYSHCRSDVEDLLVDLAEKDLVRLDTS</sequence>
<evidence type="ECO:0000313" key="1">
    <source>
        <dbReference type="EMBL" id="MEZ3168500.1"/>
    </source>
</evidence>
<reference evidence="1 2" key="1">
    <citation type="submission" date="2024-06" db="EMBL/GenBank/DDBJ databases">
        <title>Halorubrum miltondacostae sp. nov., a potential PHA producer isolated from an inland solar saltern in Rio Maior, Portugal.</title>
        <authorList>
            <person name="Albuquerque L."/>
            <person name="Viver T."/>
            <person name="Barroso C."/>
            <person name="Claudino R."/>
            <person name="Galvan M."/>
            <person name="Simoes G."/>
            <person name="Lobo Da Cunha A."/>
            <person name="Egas C."/>
        </authorList>
    </citation>
    <scope>NUCLEOTIDE SEQUENCE [LARGE SCALE GENOMIC DNA]</scope>
    <source>
        <strain evidence="1 2">DSM 18646</strain>
    </source>
</reference>
<accession>A0ABV4IPM9</accession>